<dbReference type="Proteomes" id="UP000007151">
    <property type="component" value="Unassembled WGS sequence"/>
</dbReference>
<protein>
    <submittedName>
        <fullName evidence="1">Uncharacterized protein</fullName>
    </submittedName>
</protein>
<keyword evidence="2" id="KW-1185">Reference proteome</keyword>
<name>A0A212EXT0_DANPL</name>
<dbReference type="EMBL" id="AGBW02011687">
    <property type="protein sequence ID" value="OWR46302.1"/>
    <property type="molecule type" value="Genomic_DNA"/>
</dbReference>
<evidence type="ECO:0000313" key="2">
    <source>
        <dbReference type="Proteomes" id="UP000007151"/>
    </source>
</evidence>
<accession>A0A212EXT0</accession>
<reference evidence="1 2" key="1">
    <citation type="journal article" date="2011" name="Cell">
        <title>The monarch butterfly genome yields insights into long-distance migration.</title>
        <authorList>
            <person name="Zhan S."/>
            <person name="Merlin C."/>
            <person name="Boore J.L."/>
            <person name="Reppert S.M."/>
        </authorList>
    </citation>
    <scope>NUCLEOTIDE SEQUENCE [LARGE SCALE GENOMIC DNA]</scope>
    <source>
        <strain evidence="1">F-2</strain>
    </source>
</reference>
<comment type="caution">
    <text evidence="1">The sequence shown here is derived from an EMBL/GenBank/DDBJ whole genome shotgun (WGS) entry which is preliminary data.</text>
</comment>
<gene>
    <name evidence="1" type="ORF">KGM_202478</name>
</gene>
<proteinExistence type="predicted"/>
<organism evidence="1 2">
    <name type="scientific">Danaus plexippus plexippus</name>
    <dbReference type="NCBI Taxonomy" id="278856"/>
    <lineage>
        <taxon>Eukaryota</taxon>
        <taxon>Metazoa</taxon>
        <taxon>Ecdysozoa</taxon>
        <taxon>Arthropoda</taxon>
        <taxon>Hexapoda</taxon>
        <taxon>Insecta</taxon>
        <taxon>Pterygota</taxon>
        <taxon>Neoptera</taxon>
        <taxon>Endopterygota</taxon>
        <taxon>Lepidoptera</taxon>
        <taxon>Glossata</taxon>
        <taxon>Ditrysia</taxon>
        <taxon>Papilionoidea</taxon>
        <taxon>Nymphalidae</taxon>
        <taxon>Danainae</taxon>
        <taxon>Danaini</taxon>
        <taxon>Danaina</taxon>
        <taxon>Danaus</taxon>
        <taxon>Danaus</taxon>
    </lineage>
</organism>
<sequence>MFLQKADSVTANSRVPSRFPRLIIEVLHQSPGKQFLELRERLNRSQPRLTTRGIASGPRAVSVFSPDITICSTLLPESNDTQELDKEEATFPEINKS</sequence>
<dbReference type="AlphaFoldDB" id="A0A212EXT0"/>
<dbReference type="InParanoid" id="A0A212EXT0"/>
<dbReference type="KEGG" id="dpl:KGM_202478"/>
<evidence type="ECO:0000313" key="1">
    <source>
        <dbReference type="EMBL" id="OWR46302.1"/>
    </source>
</evidence>